<protein>
    <recommendedName>
        <fullName evidence="2">histidine kinase</fullName>
        <ecNumber evidence="2">2.7.13.3</ecNumber>
    </recommendedName>
</protein>
<dbReference type="InterPro" id="IPR036890">
    <property type="entry name" value="HATPase_C_sf"/>
</dbReference>
<evidence type="ECO:0000256" key="8">
    <source>
        <dbReference type="SAM" id="Phobius"/>
    </source>
</evidence>
<feature type="repeat" description="TPR" evidence="7">
    <location>
        <begin position="245"/>
        <end position="278"/>
    </location>
</feature>
<dbReference type="SMART" id="SM00388">
    <property type="entry name" value="HisKA"/>
    <property type="match status" value="1"/>
</dbReference>
<dbReference type="InterPro" id="IPR003594">
    <property type="entry name" value="HATPase_dom"/>
</dbReference>
<keyword evidence="12" id="KW-1185">Reference proteome</keyword>
<feature type="transmembrane region" description="Helical" evidence="8">
    <location>
        <begin position="403"/>
        <end position="421"/>
    </location>
</feature>
<evidence type="ECO:0000256" key="3">
    <source>
        <dbReference type="ARBA" id="ARBA00022553"/>
    </source>
</evidence>
<dbReference type="PROSITE" id="PS50109">
    <property type="entry name" value="HIS_KIN"/>
    <property type="match status" value="1"/>
</dbReference>
<dbReference type="Pfam" id="PF13424">
    <property type="entry name" value="TPR_12"/>
    <property type="match status" value="2"/>
</dbReference>
<dbReference type="InterPro" id="IPR004358">
    <property type="entry name" value="Sig_transdc_His_kin-like_C"/>
</dbReference>
<feature type="repeat" description="TPR" evidence="7">
    <location>
        <begin position="165"/>
        <end position="198"/>
    </location>
</feature>
<evidence type="ECO:0000256" key="6">
    <source>
        <dbReference type="ARBA" id="ARBA00023012"/>
    </source>
</evidence>
<keyword evidence="8" id="KW-1133">Transmembrane helix</keyword>
<dbReference type="CDD" id="cd00082">
    <property type="entry name" value="HisKA"/>
    <property type="match status" value="1"/>
</dbReference>
<evidence type="ECO:0000256" key="7">
    <source>
        <dbReference type="PROSITE-ProRule" id="PRU00339"/>
    </source>
</evidence>
<dbReference type="GO" id="GO:0000155">
    <property type="term" value="F:phosphorelay sensor kinase activity"/>
    <property type="evidence" value="ECO:0007669"/>
    <property type="project" value="InterPro"/>
</dbReference>
<sequence>MNSQKKIGTYGCFICFLVFFSALFAQADVNELQKTLNYKKHDTIKIKQLINAGDDCYYSFPDSSYIKYNKALDIAKKIKNKKFEAKCLLSIGYYLDEKERYKESLEYYLQALELYRSIGDEQGLANCYNYLGYSFSYLNSVEKASEYFLKALQIFKKINDQNGIADVNNGFGNLYYDIENYEEAYKYYLKSYTIYKKNNDKAGLIATYINLGNAISTDGNIEEGLKYYSKSLELSKEIGDKEGIAINYTNIGDCYIVNENYEKAEEYLNKALDVAIKISYNSLKPLIYSNYANTKLKEKKFDSVLIYVNKSFEASEGLSGMYFEYDNHDYLSKAHEALGDYDNALKNYRLFKKHTDSIFNAKKFEQIAKLGVINKLELQEEKIKSMTKSNEIRNLQSKNQQTLIYILLIFSIFFIALTYYLSKQRAERKKAYNLLLIEKEKAEESDRLKSAFLANMSHEIRTPMNAIMGFSSFLKNPELGSEKRDHFVDIINVSGERLMAIINDIVDISKIESNQLKTDITEFNVKSALSGIIEIQKNSNKLLLKKNIDLKLVSPISYDGFFIKTDLNRFTQIFDNLINNATKFTNEGSIEIGYHLKHYHEKAYIEFYVKDTGCGIPKDKFDVIFDRFSQAGEDDFKEGNGLGLSICKGLVTILNGEIWLESEENVGTTFHFTLPY</sequence>
<reference evidence="11 12" key="1">
    <citation type="submission" date="2016-10" db="EMBL/GenBank/DDBJ databases">
        <authorList>
            <person name="de Groot N.N."/>
        </authorList>
    </citation>
    <scope>NUCLEOTIDE SEQUENCE [LARGE SCALE GENOMIC DNA]</scope>
    <source>
        <strain evidence="11 12">DSM 24956</strain>
    </source>
</reference>
<feature type="repeat" description="TPR" evidence="7">
    <location>
        <begin position="125"/>
        <end position="158"/>
    </location>
</feature>
<comment type="catalytic activity">
    <reaction evidence="1">
        <text>ATP + protein L-histidine = ADP + protein N-phospho-L-histidine.</text>
        <dbReference type="EC" id="2.7.13.3"/>
    </reaction>
</comment>
<keyword evidence="7" id="KW-0802">TPR repeat</keyword>
<dbReference type="InterPro" id="IPR011990">
    <property type="entry name" value="TPR-like_helical_dom_sf"/>
</dbReference>
<evidence type="ECO:0000313" key="11">
    <source>
        <dbReference type="EMBL" id="SDW19494.1"/>
    </source>
</evidence>
<dbReference type="SMART" id="SM00387">
    <property type="entry name" value="HATPase_c"/>
    <property type="match status" value="1"/>
</dbReference>
<dbReference type="InterPro" id="IPR050736">
    <property type="entry name" value="Sensor_HK_Regulatory"/>
</dbReference>
<proteinExistence type="predicted"/>
<dbReference type="InterPro" id="IPR005467">
    <property type="entry name" value="His_kinase_dom"/>
</dbReference>
<dbReference type="PANTHER" id="PTHR43711">
    <property type="entry name" value="TWO-COMPONENT HISTIDINE KINASE"/>
    <property type="match status" value="1"/>
</dbReference>
<evidence type="ECO:0000256" key="9">
    <source>
        <dbReference type="SAM" id="SignalP"/>
    </source>
</evidence>
<accession>A0A1H2RL53</accession>
<keyword evidence="8" id="KW-0472">Membrane</keyword>
<dbReference type="Proteomes" id="UP000199595">
    <property type="component" value="Unassembled WGS sequence"/>
</dbReference>
<dbReference type="SUPFAM" id="SSF47384">
    <property type="entry name" value="Homodimeric domain of signal transducing histidine kinase"/>
    <property type="match status" value="1"/>
</dbReference>
<feature type="repeat" description="TPR" evidence="7">
    <location>
        <begin position="205"/>
        <end position="238"/>
    </location>
</feature>
<dbReference type="AlphaFoldDB" id="A0A1H2RL53"/>
<dbReference type="PANTHER" id="PTHR43711:SF31">
    <property type="entry name" value="HISTIDINE KINASE"/>
    <property type="match status" value="1"/>
</dbReference>
<keyword evidence="6" id="KW-0902">Two-component regulatory system</keyword>
<dbReference type="Pfam" id="PF02518">
    <property type="entry name" value="HATPase_c"/>
    <property type="match status" value="1"/>
</dbReference>
<dbReference type="SUPFAM" id="SSF48452">
    <property type="entry name" value="TPR-like"/>
    <property type="match status" value="2"/>
</dbReference>
<evidence type="ECO:0000259" key="10">
    <source>
        <dbReference type="PROSITE" id="PS50109"/>
    </source>
</evidence>
<dbReference type="InterPro" id="IPR003661">
    <property type="entry name" value="HisK_dim/P_dom"/>
</dbReference>
<evidence type="ECO:0000313" key="12">
    <source>
        <dbReference type="Proteomes" id="UP000199595"/>
    </source>
</evidence>
<dbReference type="PRINTS" id="PR00344">
    <property type="entry name" value="BCTRLSENSOR"/>
</dbReference>
<feature type="domain" description="Histidine kinase" evidence="10">
    <location>
        <begin position="455"/>
        <end position="676"/>
    </location>
</feature>
<dbReference type="Pfam" id="PF00512">
    <property type="entry name" value="HisKA"/>
    <property type="match status" value="1"/>
</dbReference>
<keyword evidence="3" id="KW-0597">Phosphoprotein</keyword>
<dbReference type="Gene3D" id="1.25.40.10">
    <property type="entry name" value="Tetratricopeptide repeat domain"/>
    <property type="match status" value="2"/>
</dbReference>
<dbReference type="EC" id="2.7.13.3" evidence="2"/>
<dbReference type="InterPro" id="IPR036097">
    <property type="entry name" value="HisK_dim/P_sf"/>
</dbReference>
<feature type="chain" id="PRO_5011656108" description="histidine kinase" evidence="9">
    <location>
        <begin position="28"/>
        <end position="676"/>
    </location>
</feature>
<evidence type="ECO:0000256" key="1">
    <source>
        <dbReference type="ARBA" id="ARBA00000085"/>
    </source>
</evidence>
<organism evidence="11 12">
    <name type="scientific">Lutibacter oricola</name>
    <dbReference type="NCBI Taxonomy" id="762486"/>
    <lineage>
        <taxon>Bacteria</taxon>
        <taxon>Pseudomonadati</taxon>
        <taxon>Bacteroidota</taxon>
        <taxon>Flavobacteriia</taxon>
        <taxon>Flavobacteriales</taxon>
        <taxon>Flavobacteriaceae</taxon>
        <taxon>Lutibacter</taxon>
    </lineage>
</organism>
<keyword evidence="5 11" id="KW-0418">Kinase</keyword>
<dbReference type="Gene3D" id="3.30.565.10">
    <property type="entry name" value="Histidine kinase-like ATPase, C-terminal domain"/>
    <property type="match status" value="1"/>
</dbReference>
<evidence type="ECO:0000256" key="5">
    <source>
        <dbReference type="ARBA" id="ARBA00022777"/>
    </source>
</evidence>
<keyword evidence="9" id="KW-0732">Signal</keyword>
<dbReference type="PROSITE" id="PS50005">
    <property type="entry name" value="TPR"/>
    <property type="match status" value="4"/>
</dbReference>
<feature type="signal peptide" evidence="9">
    <location>
        <begin position="1"/>
        <end position="27"/>
    </location>
</feature>
<keyword evidence="4" id="KW-0808">Transferase</keyword>
<keyword evidence="8" id="KW-0812">Transmembrane</keyword>
<dbReference type="RefSeq" id="WP_090118912.1">
    <property type="nucleotide sequence ID" value="NZ_FNNJ01000001.1"/>
</dbReference>
<evidence type="ECO:0000256" key="4">
    <source>
        <dbReference type="ARBA" id="ARBA00022679"/>
    </source>
</evidence>
<gene>
    <name evidence="11" type="ORF">SAMN05444411_101257</name>
</gene>
<dbReference type="SMART" id="SM00028">
    <property type="entry name" value="TPR"/>
    <property type="match status" value="6"/>
</dbReference>
<dbReference type="EMBL" id="FNNJ01000001">
    <property type="protein sequence ID" value="SDW19494.1"/>
    <property type="molecule type" value="Genomic_DNA"/>
</dbReference>
<evidence type="ECO:0000256" key="2">
    <source>
        <dbReference type="ARBA" id="ARBA00012438"/>
    </source>
</evidence>
<dbReference type="Pfam" id="PF13181">
    <property type="entry name" value="TPR_8"/>
    <property type="match status" value="1"/>
</dbReference>
<dbReference type="STRING" id="762486.SAMN05444411_101257"/>
<dbReference type="SUPFAM" id="SSF55874">
    <property type="entry name" value="ATPase domain of HSP90 chaperone/DNA topoisomerase II/histidine kinase"/>
    <property type="match status" value="1"/>
</dbReference>
<dbReference type="Gene3D" id="1.10.287.130">
    <property type="match status" value="1"/>
</dbReference>
<dbReference type="OrthoDB" id="1522078at2"/>
<dbReference type="InterPro" id="IPR019734">
    <property type="entry name" value="TPR_rpt"/>
</dbReference>
<name>A0A1H2RL53_9FLAO</name>